<accession>A0A1H0NUX1</accession>
<dbReference type="InterPro" id="IPR003033">
    <property type="entry name" value="SCP2_sterol-bd_dom"/>
</dbReference>
<dbReference type="InterPro" id="IPR036527">
    <property type="entry name" value="SCP2_sterol-bd_dom_sf"/>
</dbReference>
<gene>
    <name evidence="2" type="ORF">SAMN05444142_11422</name>
</gene>
<name>A0A1H0NUX1_9RHOB</name>
<dbReference type="AlphaFoldDB" id="A0A1H0NUX1"/>
<protein>
    <submittedName>
        <fullName evidence="2">Predicted lipid carrier protein YhbT, contains SCP2 domain</fullName>
    </submittedName>
</protein>
<proteinExistence type="predicted"/>
<dbReference type="Pfam" id="PF02036">
    <property type="entry name" value="SCP2"/>
    <property type="match status" value="1"/>
</dbReference>
<dbReference type="EMBL" id="FQZZ01000014">
    <property type="protein sequence ID" value="SHK94837.1"/>
    <property type="molecule type" value="Genomic_DNA"/>
</dbReference>
<dbReference type="SUPFAM" id="SSF55718">
    <property type="entry name" value="SCP-like"/>
    <property type="match status" value="1"/>
</dbReference>
<sequence>MPQDTAPTIPRVPPALAAALGLLPRTPVALALERTVRRIAVAHPGLIRRLGPHDRARFVLDPTDLPFVICLEPNGGDVRVGVCGRPGQGTTRIAGPLAALLGLVHGAYDGDALFFSRDLVIEGDTAAALALRNAVDDAEIDLSGEIARLSGPFAGPVRRLAGVAERMTGVSLSRPEEIGAW</sequence>
<keyword evidence="3" id="KW-1185">Reference proteome</keyword>
<feature type="domain" description="SCP2" evidence="1">
    <location>
        <begin position="55"/>
        <end position="135"/>
    </location>
</feature>
<evidence type="ECO:0000313" key="3">
    <source>
        <dbReference type="Proteomes" id="UP000324252"/>
    </source>
</evidence>
<reference evidence="2 3" key="1">
    <citation type="submission" date="2016-11" db="EMBL/GenBank/DDBJ databases">
        <authorList>
            <person name="Varghese N."/>
            <person name="Submissions S."/>
        </authorList>
    </citation>
    <scope>NUCLEOTIDE SEQUENCE [LARGE SCALE GENOMIC DNA]</scope>
    <source>
        <strain evidence="2 3">DSM 29620</strain>
    </source>
</reference>
<evidence type="ECO:0000313" key="2">
    <source>
        <dbReference type="EMBL" id="SHK94837.1"/>
    </source>
</evidence>
<dbReference type="Proteomes" id="UP000324252">
    <property type="component" value="Unassembled WGS sequence"/>
</dbReference>
<dbReference type="RefSeq" id="WP_223228158.1">
    <property type="nucleotide sequence ID" value="NZ_FNIO01000014.1"/>
</dbReference>
<organism evidence="2 3">
    <name type="scientific">Lutimaribacter pacificus</name>
    <dbReference type="NCBI Taxonomy" id="391948"/>
    <lineage>
        <taxon>Bacteria</taxon>
        <taxon>Pseudomonadati</taxon>
        <taxon>Pseudomonadota</taxon>
        <taxon>Alphaproteobacteria</taxon>
        <taxon>Rhodobacterales</taxon>
        <taxon>Roseobacteraceae</taxon>
        <taxon>Lutimaribacter</taxon>
    </lineage>
</organism>
<evidence type="ECO:0000259" key="1">
    <source>
        <dbReference type="Pfam" id="PF02036"/>
    </source>
</evidence>